<dbReference type="NCBIfam" id="TIGR02288">
    <property type="entry name" value="PaaN_2"/>
    <property type="match status" value="1"/>
</dbReference>
<dbReference type="InterPro" id="IPR050485">
    <property type="entry name" value="Proline_metab_enzyme"/>
</dbReference>
<keyword evidence="1" id="KW-0560">Oxidoreductase</keyword>
<dbReference type="Gene3D" id="3.40.605.10">
    <property type="entry name" value="Aldehyde Dehydrogenase, Chain A, domain 1"/>
    <property type="match status" value="1"/>
</dbReference>
<dbReference type="RefSeq" id="WP_344662648.1">
    <property type="nucleotide sequence ID" value="NZ_BAAAQM010000079.1"/>
</dbReference>
<sequence>MTATAEEFTARHRDTLERALEAIRERAFWTPYPEMPKAYGEEAAAEGKAAYDGYLGRSFPLVQPGTDEMVGGEKSPYGVELGVTYPHPDLDVLLPAMQAAMPKWRDAGPAARATVLIEALARLNARTHEIAHAVHHTSGQAFGMAFQAGGPHAQDRGLEAVAYAYAAQTAQVAAAEWEKPQGPKPALKMAKRFTAVPRGIGLVIGCNTFPTWNSYPGLFASLATGNAVVVKPHPNAILPLAITVAVLRDTLAEAGFEPDLVALAVEKPGEGLAKVLATRPEIRIIDYTGSTEFGEWLERNAPQAVVYTEKAGINTVIVDSVEDYKGMLGNLAFSFSLYSGQMCTTPQNIFIPRDGITAGGEHKSFDDVAADLAGSVEKLLGDDARANALLGAVCNAGVSERLKKAESVGKTVLASRTVANPEYPGAEVRTPLIAAVDAADTDVYTAEWFGPISFLIAADDTDTAIETFRKTVTEHGAITAAVYSTDDEVIARTEEAALDAGVNLSVNLTGGVYVNQSAAFSDFHATGANPAANSALSDLAYVANRFRVVQSRRHI</sequence>
<dbReference type="InterPro" id="IPR016161">
    <property type="entry name" value="Ald_DH/histidinol_DH"/>
</dbReference>
<keyword evidence="2" id="KW-0520">NAD</keyword>
<dbReference type="EMBL" id="BAAAQM010000079">
    <property type="protein sequence ID" value="GAA2003626.1"/>
    <property type="molecule type" value="Genomic_DNA"/>
</dbReference>
<dbReference type="InterPro" id="IPR016162">
    <property type="entry name" value="Ald_DH_N"/>
</dbReference>
<dbReference type="Pfam" id="PF00171">
    <property type="entry name" value="Aldedh"/>
    <property type="match status" value="1"/>
</dbReference>
<dbReference type="InterPro" id="IPR015590">
    <property type="entry name" value="Aldehyde_DH_dom"/>
</dbReference>
<dbReference type="InterPro" id="IPR016163">
    <property type="entry name" value="Ald_DH_C"/>
</dbReference>
<evidence type="ECO:0000313" key="4">
    <source>
        <dbReference type="EMBL" id="GAA2003626.1"/>
    </source>
</evidence>
<evidence type="ECO:0000259" key="3">
    <source>
        <dbReference type="Pfam" id="PF00171"/>
    </source>
</evidence>
<proteinExistence type="predicted"/>
<protein>
    <submittedName>
        <fullName evidence="4">Phenylacetic acid degradation protein PaaN</fullName>
    </submittedName>
</protein>
<feature type="domain" description="Aldehyde dehydrogenase" evidence="3">
    <location>
        <begin position="90"/>
        <end position="508"/>
    </location>
</feature>
<evidence type="ECO:0000256" key="2">
    <source>
        <dbReference type="ARBA" id="ARBA00023027"/>
    </source>
</evidence>
<reference evidence="4 5" key="1">
    <citation type="journal article" date="2019" name="Int. J. Syst. Evol. Microbiol.">
        <title>The Global Catalogue of Microorganisms (GCM) 10K type strain sequencing project: providing services to taxonomists for standard genome sequencing and annotation.</title>
        <authorList>
            <consortium name="The Broad Institute Genomics Platform"/>
            <consortium name="The Broad Institute Genome Sequencing Center for Infectious Disease"/>
            <person name="Wu L."/>
            <person name="Ma J."/>
        </authorList>
    </citation>
    <scope>NUCLEOTIDE SEQUENCE [LARGE SCALE GENOMIC DNA]</scope>
    <source>
        <strain evidence="4 5">JCM 16013</strain>
    </source>
</reference>
<dbReference type="Gene3D" id="3.40.309.10">
    <property type="entry name" value="Aldehyde Dehydrogenase, Chain A, domain 2"/>
    <property type="match status" value="1"/>
</dbReference>
<organism evidence="4 5">
    <name type="scientific">Catenulispora subtropica</name>
    <dbReference type="NCBI Taxonomy" id="450798"/>
    <lineage>
        <taxon>Bacteria</taxon>
        <taxon>Bacillati</taxon>
        <taxon>Actinomycetota</taxon>
        <taxon>Actinomycetes</taxon>
        <taxon>Catenulisporales</taxon>
        <taxon>Catenulisporaceae</taxon>
        <taxon>Catenulispora</taxon>
    </lineage>
</organism>
<evidence type="ECO:0000313" key="5">
    <source>
        <dbReference type="Proteomes" id="UP001499854"/>
    </source>
</evidence>
<name>A0ABN2TBQ8_9ACTN</name>
<dbReference type="SUPFAM" id="SSF53720">
    <property type="entry name" value="ALDH-like"/>
    <property type="match status" value="1"/>
</dbReference>
<dbReference type="Proteomes" id="UP001499854">
    <property type="component" value="Unassembled WGS sequence"/>
</dbReference>
<dbReference type="PANTHER" id="PTHR42862">
    <property type="entry name" value="DELTA-1-PYRROLINE-5-CARBOXYLATE DEHYDROGENASE 1, ISOFORM A-RELATED"/>
    <property type="match status" value="1"/>
</dbReference>
<gene>
    <name evidence="4" type="primary">paaN</name>
    <name evidence="4" type="ORF">GCM10009838_82220</name>
</gene>
<evidence type="ECO:0000256" key="1">
    <source>
        <dbReference type="ARBA" id="ARBA00023002"/>
    </source>
</evidence>
<accession>A0ABN2TBQ8</accession>
<comment type="caution">
    <text evidence="4">The sequence shown here is derived from an EMBL/GenBank/DDBJ whole genome shotgun (WGS) entry which is preliminary data.</text>
</comment>
<keyword evidence="5" id="KW-1185">Reference proteome</keyword>
<dbReference type="InterPro" id="IPR011975">
    <property type="entry name" value="PaaN_2"/>
</dbReference>
<dbReference type="PANTHER" id="PTHR42862:SF1">
    <property type="entry name" value="DELTA-1-PYRROLINE-5-CARBOXYLATE DEHYDROGENASE 2, ISOFORM A-RELATED"/>
    <property type="match status" value="1"/>
</dbReference>